<dbReference type="SMART" id="SM00558">
    <property type="entry name" value="JmjC"/>
    <property type="match status" value="1"/>
</dbReference>
<dbReference type="Proteomes" id="UP001642540">
    <property type="component" value="Unassembled WGS sequence"/>
</dbReference>
<sequence>MSKFVCNWNCTNHDNDDEAKDKDDDLNVRESKKNTNFAHYDKEEWSKIVTSGEIPYLDPDLFSYDEFFSNFLLKNMPCMFSPKLTSSWLSCRDWIRKGEAGAEIDFEYLLRVYGDAKVSAVNCGDDEYREGYGTRDCREMLFKEYVDYWKDYIHSGYSSTKPCLYLKDWHIVRYHKMCDEPHSELPYTTPLYFQSDWLNEDCDRNDIEDFKFCYMGPKGSFTSFHADVYGSYSWSANVIGVKKWYLYPPGTEMKFKGSGKMKYDWENPGAPGRDYIEVIQNAGECLFVPSGWHHVVWNLVDTISINHNWFNGANVCYIWKILQDAFGDVERELEEFHHIPEFKQQCQLVLKANHGMHYEGFVEILKSVYASRRKVNAFSNTDHIQYDIDAISHVIRDHCEFPEVVSWLSDELLRTELT</sequence>
<name>A0ABP1Q3F9_9HEXA</name>
<protein>
    <recommendedName>
        <fullName evidence="3">Jumonji domain-containing protein 4</fullName>
    </recommendedName>
</protein>
<evidence type="ECO:0000313" key="6">
    <source>
        <dbReference type="Proteomes" id="UP001642540"/>
    </source>
</evidence>
<feature type="domain" description="JmjC" evidence="4">
    <location>
        <begin position="178"/>
        <end position="326"/>
    </location>
</feature>
<evidence type="ECO:0000313" key="5">
    <source>
        <dbReference type="EMBL" id="CAL8087997.1"/>
    </source>
</evidence>
<dbReference type="PANTHER" id="PTHR12480:SF6">
    <property type="entry name" value="2-OXOGLUTARATE AND IRON-DEPENDENT OXYGENASE JMJD4"/>
    <property type="match status" value="1"/>
</dbReference>
<comment type="similarity">
    <text evidence="1">Belongs to the JMJD6 family.</text>
</comment>
<dbReference type="SUPFAM" id="SSF51197">
    <property type="entry name" value="Clavaminate synthase-like"/>
    <property type="match status" value="1"/>
</dbReference>
<organism evidence="5 6">
    <name type="scientific">Orchesella dallaii</name>
    <dbReference type="NCBI Taxonomy" id="48710"/>
    <lineage>
        <taxon>Eukaryota</taxon>
        <taxon>Metazoa</taxon>
        <taxon>Ecdysozoa</taxon>
        <taxon>Arthropoda</taxon>
        <taxon>Hexapoda</taxon>
        <taxon>Collembola</taxon>
        <taxon>Entomobryomorpha</taxon>
        <taxon>Entomobryoidea</taxon>
        <taxon>Orchesellidae</taxon>
        <taxon>Orchesellinae</taxon>
        <taxon>Orchesella</taxon>
    </lineage>
</organism>
<dbReference type="InterPro" id="IPR050910">
    <property type="entry name" value="JMJD6_ArgDemeth/LysHydrox"/>
</dbReference>
<dbReference type="PROSITE" id="PS51184">
    <property type="entry name" value="JMJC"/>
    <property type="match status" value="1"/>
</dbReference>
<accession>A0ABP1Q3F9</accession>
<dbReference type="Pfam" id="PF02373">
    <property type="entry name" value="JmjC"/>
    <property type="match status" value="1"/>
</dbReference>
<dbReference type="PANTHER" id="PTHR12480">
    <property type="entry name" value="ARGININE DEMETHYLASE AND LYSYL-HYDROXYLASE JMJD"/>
    <property type="match status" value="1"/>
</dbReference>
<proteinExistence type="inferred from homology"/>
<reference evidence="5 6" key="1">
    <citation type="submission" date="2024-08" db="EMBL/GenBank/DDBJ databases">
        <authorList>
            <person name="Cucini C."/>
            <person name="Frati F."/>
        </authorList>
    </citation>
    <scope>NUCLEOTIDE SEQUENCE [LARGE SCALE GENOMIC DNA]</scope>
</reference>
<evidence type="ECO:0000256" key="2">
    <source>
        <dbReference type="ARBA" id="ARBA00047762"/>
    </source>
</evidence>
<dbReference type="EMBL" id="CAXLJM020000022">
    <property type="protein sequence ID" value="CAL8087997.1"/>
    <property type="molecule type" value="Genomic_DNA"/>
</dbReference>
<gene>
    <name evidence="5" type="ORF">ODALV1_LOCUS6915</name>
</gene>
<evidence type="ECO:0000259" key="4">
    <source>
        <dbReference type="PROSITE" id="PS51184"/>
    </source>
</evidence>
<evidence type="ECO:0000256" key="3">
    <source>
        <dbReference type="ARBA" id="ARBA00082904"/>
    </source>
</evidence>
<comment type="caution">
    <text evidence="5">The sequence shown here is derived from an EMBL/GenBank/DDBJ whole genome shotgun (WGS) entry which is preliminary data.</text>
</comment>
<keyword evidence="6" id="KW-1185">Reference proteome</keyword>
<dbReference type="Gene3D" id="2.60.120.650">
    <property type="entry name" value="Cupin"/>
    <property type="match status" value="1"/>
</dbReference>
<dbReference type="InterPro" id="IPR003347">
    <property type="entry name" value="JmjC_dom"/>
</dbReference>
<evidence type="ECO:0000256" key="1">
    <source>
        <dbReference type="ARBA" id="ARBA00038068"/>
    </source>
</evidence>
<comment type="catalytic activity">
    <reaction evidence="2">
        <text>L-lysyl-[protein] + 2-oxoglutarate + O2 = 4-hydroxy-L-lysyl-[protein] + succinate + CO2</text>
        <dbReference type="Rhea" id="RHEA:57156"/>
        <dbReference type="Rhea" id="RHEA-COMP:9752"/>
        <dbReference type="Rhea" id="RHEA-COMP:15084"/>
        <dbReference type="ChEBI" id="CHEBI:15379"/>
        <dbReference type="ChEBI" id="CHEBI:16526"/>
        <dbReference type="ChEBI" id="CHEBI:16810"/>
        <dbReference type="ChEBI" id="CHEBI:29969"/>
        <dbReference type="ChEBI" id="CHEBI:30031"/>
        <dbReference type="ChEBI" id="CHEBI:141495"/>
    </reaction>
</comment>